<name>A0A6A5SPZ7_9PLEO</name>
<proteinExistence type="predicted"/>
<dbReference type="AlphaFoldDB" id="A0A6A5SPZ7"/>
<feature type="signal peptide" evidence="1">
    <location>
        <begin position="1"/>
        <end position="20"/>
    </location>
</feature>
<dbReference type="Pfam" id="PF19373">
    <property type="entry name" value="DUF5948"/>
    <property type="match status" value="1"/>
</dbReference>
<dbReference type="EMBL" id="ML976042">
    <property type="protein sequence ID" value="KAF1941840.1"/>
    <property type="molecule type" value="Genomic_DNA"/>
</dbReference>
<protein>
    <recommendedName>
        <fullName evidence="4">Cyanovirin-N domain-containing protein</fullName>
    </recommendedName>
</protein>
<accession>A0A6A5SPZ7</accession>
<dbReference type="Proteomes" id="UP000800038">
    <property type="component" value="Unassembled WGS sequence"/>
</dbReference>
<evidence type="ECO:0000313" key="2">
    <source>
        <dbReference type="EMBL" id="KAF1941840.1"/>
    </source>
</evidence>
<dbReference type="InterPro" id="IPR045992">
    <property type="entry name" value="DUF5948"/>
</dbReference>
<sequence length="99" mass="10523">MRLSFILATTVLGAANWALAGHNCKCQDTSTGTQWNALTEKVCIEQAGTIGSVTHACGLNIQYHGDQSHQCSSSLNCLDSGAFVDRCRALGTPGAYCWN</sequence>
<keyword evidence="3" id="KW-1185">Reference proteome</keyword>
<keyword evidence="1" id="KW-0732">Signal</keyword>
<reference evidence="2" key="1">
    <citation type="journal article" date="2020" name="Stud. Mycol.">
        <title>101 Dothideomycetes genomes: a test case for predicting lifestyles and emergence of pathogens.</title>
        <authorList>
            <person name="Haridas S."/>
            <person name="Albert R."/>
            <person name="Binder M."/>
            <person name="Bloem J."/>
            <person name="Labutti K."/>
            <person name="Salamov A."/>
            <person name="Andreopoulos B."/>
            <person name="Baker S."/>
            <person name="Barry K."/>
            <person name="Bills G."/>
            <person name="Bluhm B."/>
            <person name="Cannon C."/>
            <person name="Castanera R."/>
            <person name="Culley D."/>
            <person name="Daum C."/>
            <person name="Ezra D."/>
            <person name="Gonzalez J."/>
            <person name="Henrissat B."/>
            <person name="Kuo A."/>
            <person name="Liang C."/>
            <person name="Lipzen A."/>
            <person name="Lutzoni F."/>
            <person name="Magnuson J."/>
            <person name="Mondo S."/>
            <person name="Nolan M."/>
            <person name="Ohm R."/>
            <person name="Pangilinan J."/>
            <person name="Park H.-J."/>
            <person name="Ramirez L."/>
            <person name="Alfaro M."/>
            <person name="Sun H."/>
            <person name="Tritt A."/>
            <person name="Yoshinaga Y."/>
            <person name="Zwiers L.-H."/>
            <person name="Turgeon B."/>
            <person name="Goodwin S."/>
            <person name="Spatafora J."/>
            <person name="Crous P."/>
            <person name="Grigoriev I."/>
        </authorList>
    </citation>
    <scope>NUCLEOTIDE SEQUENCE</scope>
    <source>
        <strain evidence="2">CBS 161.51</strain>
    </source>
</reference>
<gene>
    <name evidence="2" type="ORF">EJ02DRAFT_422721</name>
</gene>
<dbReference type="OrthoDB" id="3924472at2759"/>
<organism evidence="2 3">
    <name type="scientific">Clathrospora elynae</name>
    <dbReference type="NCBI Taxonomy" id="706981"/>
    <lineage>
        <taxon>Eukaryota</taxon>
        <taxon>Fungi</taxon>
        <taxon>Dikarya</taxon>
        <taxon>Ascomycota</taxon>
        <taxon>Pezizomycotina</taxon>
        <taxon>Dothideomycetes</taxon>
        <taxon>Pleosporomycetidae</taxon>
        <taxon>Pleosporales</taxon>
        <taxon>Diademaceae</taxon>
        <taxon>Clathrospora</taxon>
    </lineage>
</organism>
<feature type="chain" id="PRO_5025537158" description="Cyanovirin-N domain-containing protein" evidence="1">
    <location>
        <begin position="21"/>
        <end position="99"/>
    </location>
</feature>
<evidence type="ECO:0000256" key="1">
    <source>
        <dbReference type="SAM" id="SignalP"/>
    </source>
</evidence>
<evidence type="ECO:0008006" key="4">
    <source>
        <dbReference type="Google" id="ProtNLM"/>
    </source>
</evidence>
<evidence type="ECO:0000313" key="3">
    <source>
        <dbReference type="Proteomes" id="UP000800038"/>
    </source>
</evidence>